<proteinExistence type="predicted"/>
<accession>A0A8R1Y680</accession>
<dbReference type="AlphaFoldDB" id="A0A8R1Y680"/>
<organism evidence="1 2">
    <name type="scientific">Onchocerca volvulus</name>
    <dbReference type="NCBI Taxonomy" id="6282"/>
    <lineage>
        <taxon>Eukaryota</taxon>
        <taxon>Metazoa</taxon>
        <taxon>Ecdysozoa</taxon>
        <taxon>Nematoda</taxon>
        <taxon>Chromadorea</taxon>
        <taxon>Rhabditida</taxon>
        <taxon>Spirurina</taxon>
        <taxon>Spiruromorpha</taxon>
        <taxon>Filarioidea</taxon>
        <taxon>Onchocercidae</taxon>
        <taxon>Onchocerca</taxon>
    </lineage>
</organism>
<keyword evidence="2" id="KW-1185">Reference proteome</keyword>
<reference evidence="2" key="1">
    <citation type="submission" date="2013-10" db="EMBL/GenBank/DDBJ databases">
        <title>Genome sequencing of Onchocerca volvulus.</title>
        <authorList>
            <person name="Cotton J."/>
            <person name="Tsai J."/>
            <person name="Stanley E."/>
            <person name="Tracey A."/>
            <person name="Holroyd N."/>
            <person name="Lustigman S."/>
            <person name="Berriman M."/>
        </authorList>
    </citation>
    <scope>NUCLEOTIDE SEQUENCE</scope>
</reference>
<dbReference type="Proteomes" id="UP000024404">
    <property type="component" value="Unassembled WGS sequence"/>
</dbReference>
<dbReference type="EnsemblMetazoa" id="OVOC908.1">
    <property type="protein sequence ID" value="OVOC908.1"/>
    <property type="gene ID" value="WBGene00237717"/>
</dbReference>
<protein>
    <submittedName>
        <fullName evidence="1">Uncharacterized protein</fullName>
    </submittedName>
</protein>
<dbReference type="EMBL" id="CMVM020000023">
    <property type="status" value="NOT_ANNOTATED_CDS"/>
    <property type="molecule type" value="Genomic_DNA"/>
</dbReference>
<evidence type="ECO:0000313" key="1">
    <source>
        <dbReference type="EnsemblMetazoa" id="OVOC908.1"/>
    </source>
</evidence>
<sequence length="61" mass="6896">MSIGITNTATVSSQATMVYKLLLMRKRTIYYHLDLSKHLDEGWKARIVTSLQLPVTLGTET</sequence>
<name>A0A8R1Y680_ONCVO</name>
<reference evidence="1" key="2">
    <citation type="submission" date="2022-06" db="UniProtKB">
        <authorList>
            <consortium name="EnsemblMetazoa"/>
        </authorList>
    </citation>
    <scope>IDENTIFICATION</scope>
</reference>
<evidence type="ECO:0000313" key="2">
    <source>
        <dbReference type="Proteomes" id="UP000024404"/>
    </source>
</evidence>